<proteinExistence type="predicted"/>
<comment type="caution">
    <text evidence="1">The sequence shown here is derived from an EMBL/GenBank/DDBJ whole genome shotgun (WGS) entry which is preliminary data.</text>
</comment>
<name>A0A158HZX5_9BURK</name>
<accession>A0A158HZX5</accession>
<gene>
    <name evidence="1" type="ORF">AWB67_02269</name>
</gene>
<organism evidence="1 2">
    <name type="scientific">Caballeronia terrestris</name>
    <dbReference type="NCBI Taxonomy" id="1226301"/>
    <lineage>
        <taxon>Bacteria</taxon>
        <taxon>Pseudomonadati</taxon>
        <taxon>Pseudomonadota</taxon>
        <taxon>Betaproteobacteria</taxon>
        <taxon>Burkholderiales</taxon>
        <taxon>Burkholderiaceae</taxon>
        <taxon>Caballeronia</taxon>
    </lineage>
</organism>
<evidence type="ECO:0000313" key="2">
    <source>
        <dbReference type="Proteomes" id="UP000054925"/>
    </source>
</evidence>
<protein>
    <submittedName>
        <fullName evidence="1">Uncharacterized protein</fullName>
    </submittedName>
</protein>
<sequence length="189" mass="21656">MLFCTSLSWRVLRFFIEVGLVFKYTPDAIAQITRAELVWREVPSRQAPAPRRHQQHLLPIDRVDKLVGEFSPNINRYLMRSIDLDLRQGRECLHIREAWPFHRLNIRSGIPVITWKSSALLDSSQQARDQKTFSSCRIQRGTTIRRFGCTCSTPAQKGAVLCIYLMRASSSRFVIGSQFCPIFSGGIAN</sequence>
<reference evidence="1" key="1">
    <citation type="submission" date="2016-01" db="EMBL/GenBank/DDBJ databases">
        <authorList>
            <person name="Peeters C."/>
        </authorList>
    </citation>
    <scope>NUCLEOTIDE SEQUENCE [LARGE SCALE GENOMIC DNA]</scope>
    <source>
        <strain evidence="1">LMG 22937</strain>
    </source>
</reference>
<evidence type="ECO:0000313" key="1">
    <source>
        <dbReference type="EMBL" id="SAL49757.1"/>
    </source>
</evidence>
<keyword evidence="2" id="KW-1185">Reference proteome</keyword>
<dbReference type="EMBL" id="FCOL02000010">
    <property type="protein sequence ID" value="SAL49757.1"/>
    <property type="molecule type" value="Genomic_DNA"/>
</dbReference>
<dbReference type="Proteomes" id="UP000054925">
    <property type="component" value="Unassembled WGS sequence"/>
</dbReference>
<dbReference type="AlphaFoldDB" id="A0A158HZX5"/>